<evidence type="ECO:0000313" key="1">
    <source>
        <dbReference type="EMBL" id="CBZ40589.1"/>
    </source>
</evidence>
<dbReference type="KEGG" id="msk:MSUIS_04960"/>
<dbReference type="AlphaFoldDB" id="F0V1Q8"/>
<protein>
    <submittedName>
        <fullName evidence="1">Uncharacterized protein</fullName>
    </submittedName>
</protein>
<gene>
    <name evidence="1" type="ORF">MSUIS_04960</name>
</gene>
<name>F0V1Q8_MYCS3</name>
<dbReference type="Proteomes" id="UP000008645">
    <property type="component" value="Chromosome"/>
</dbReference>
<reference evidence="1 2" key="1">
    <citation type="journal article" date="2011" name="J. Bacteriol.">
        <title>Complete genome sequence of the hemotrophic Mycoplasma suis strain KI3806.</title>
        <authorList>
            <person name="Oehlerking J."/>
            <person name="Kube M."/>
            <person name="Felder K.M."/>
            <person name="Matter D."/>
            <person name="Wittenbrink M.M."/>
            <person name="Schwarzenbach S."/>
            <person name="Kramer M.M."/>
            <person name="Hoelzle K."/>
            <person name="Hoelzle L.E."/>
        </authorList>
    </citation>
    <scope>NUCLEOTIDE SEQUENCE [LARGE SCALE GENOMIC DNA]</scope>
    <source>
        <strain evidence="2">KI_3806</strain>
    </source>
</reference>
<accession>F0V1Q8</accession>
<proteinExistence type="predicted"/>
<dbReference type="EMBL" id="FQ790233">
    <property type="protein sequence ID" value="CBZ40589.1"/>
    <property type="molecule type" value="Genomic_DNA"/>
</dbReference>
<sequence>MRDGKFIDGKNTWFGPRSVPFSDKLEELNEKNKQTLLELWEILRSKFLSLEYSELSGVSKWFHNLPEEEKCEIIEVFVDCYEFQKVISPTGSGGLIKNNLKINFEKLNNLASREWHQEFPKFADIIGYLGVFYIARLSGFEDKFGSLVDIWIEKEIKRELNSLPKEELSKINGIKFARTILLGEQYGEGCESYGKNKDERIVFGECFSKSKKKFNGYPVIEGERYFVPKVIDIVKAGDMWNVPMYSSSRYLPKEGSSEQEENNTNYNNWYNLPQNLEGEVLKGFQERGSWKGIIDASCSNVKAGGMFSTFLSFFTGRPLEQMGCWEFYNLFFGNNVRPIQEKRLCLFQIPNSQPFVKEMNPFGPFFFLHLEKKESILIQMWFLWTLEIK</sequence>
<dbReference type="HOGENOM" id="CLU_053830_0_0_14"/>
<organism evidence="1 2">
    <name type="scientific">Mycoplasma suis (strain KI_3806)</name>
    <dbReference type="NCBI Taxonomy" id="708248"/>
    <lineage>
        <taxon>Bacteria</taxon>
        <taxon>Bacillati</taxon>
        <taxon>Mycoplasmatota</taxon>
        <taxon>Mollicutes</taxon>
        <taxon>Mycoplasmataceae</taxon>
        <taxon>Mycoplasma</taxon>
    </lineage>
</organism>
<dbReference type="RefSeq" id="WP_013609192.1">
    <property type="nucleotide sequence ID" value="NC_015153.1"/>
</dbReference>
<evidence type="ECO:0000313" key="2">
    <source>
        <dbReference type="Proteomes" id="UP000008645"/>
    </source>
</evidence>